<dbReference type="InterPro" id="IPR015943">
    <property type="entry name" value="WD40/YVTN_repeat-like_dom_sf"/>
</dbReference>
<dbReference type="InterPro" id="IPR008271">
    <property type="entry name" value="Ser/Thr_kinase_AS"/>
</dbReference>
<evidence type="ECO:0000256" key="1">
    <source>
        <dbReference type="ARBA" id="ARBA00022679"/>
    </source>
</evidence>
<dbReference type="SUPFAM" id="SSF69304">
    <property type="entry name" value="Tricorn protease N-terminal domain"/>
    <property type="match status" value="1"/>
</dbReference>
<dbReference type="GO" id="GO:0005524">
    <property type="term" value="F:ATP binding"/>
    <property type="evidence" value="ECO:0007669"/>
    <property type="project" value="UniProtKB-UniRule"/>
</dbReference>
<feature type="binding site" evidence="5">
    <location>
        <position position="42"/>
    </location>
    <ligand>
        <name>ATP</name>
        <dbReference type="ChEBI" id="CHEBI:30616"/>
    </ligand>
</feature>
<dbReference type="InterPro" id="IPR002372">
    <property type="entry name" value="PQQ_rpt_dom"/>
</dbReference>
<dbReference type="Proteomes" id="UP000034786">
    <property type="component" value="Unassembled WGS sequence"/>
</dbReference>
<dbReference type="SUPFAM" id="SSF50998">
    <property type="entry name" value="Quinoprotein alcohol dehydrogenase-like"/>
    <property type="match status" value="1"/>
</dbReference>
<protein>
    <submittedName>
        <fullName evidence="9">Serine/threonine protein kinase</fullName>
    </submittedName>
</protein>
<keyword evidence="7" id="KW-0812">Transmembrane</keyword>
<dbReference type="Gene3D" id="3.30.200.20">
    <property type="entry name" value="Phosphorylase Kinase, domain 1"/>
    <property type="match status" value="1"/>
</dbReference>
<dbReference type="CDD" id="cd14014">
    <property type="entry name" value="STKc_PknB_like"/>
    <property type="match status" value="1"/>
</dbReference>
<keyword evidence="3 9" id="KW-0418">Kinase</keyword>
<reference evidence="10" key="1">
    <citation type="submission" date="2015-02" db="EMBL/GenBank/DDBJ databases">
        <authorList>
            <person name="Ju K.-S."/>
            <person name="Doroghazi J.R."/>
            <person name="Metcalf W."/>
        </authorList>
    </citation>
    <scope>NUCLEOTIDE SEQUENCE [LARGE SCALE GENOMIC DNA]</scope>
    <source>
        <strain evidence="10">NRRL B-16380</strain>
    </source>
</reference>
<feature type="transmembrane region" description="Helical" evidence="7">
    <location>
        <begin position="366"/>
        <end position="388"/>
    </location>
</feature>
<keyword evidence="7" id="KW-0472">Membrane</keyword>
<dbReference type="PANTHER" id="PTHR43289">
    <property type="entry name" value="MITOGEN-ACTIVATED PROTEIN KINASE KINASE KINASE 20-RELATED"/>
    <property type="match status" value="1"/>
</dbReference>
<keyword evidence="1" id="KW-0808">Transferase</keyword>
<dbReference type="PANTHER" id="PTHR43289:SF34">
    <property type="entry name" value="SERINE_THREONINE-PROTEIN KINASE YBDM-RELATED"/>
    <property type="match status" value="1"/>
</dbReference>
<dbReference type="SUPFAM" id="SSF56112">
    <property type="entry name" value="Protein kinase-like (PK-like)"/>
    <property type="match status" value="1"/>
</dbReference>
<organism evidence="9 10">
    <name type="scientific">Streptomyces variegatus</name>
    <dbReference type="NCBI Taxonomy" id="284040"/>
    <lineage>
        <taxon>Bacteria</taxon>
        <taxon>Bacillati</taxon>
        <taxon>Actinomycetota</taxon>
        <taxon>Actinomycetes</taxon>
        <taxon>Kitasatosporales</taxon>
        <taxon>Streptomycetaceae</taxon>
        <taxon>Streptomyces</taxon>
    </lineage>
</organism>
<evidence type="ECO:0000313" key="9">
    <source>
        <dbReference type="EMBL" id="KJK41620.1"/>
    </source>
</evidence>
<evidence type="ECO:0000256" key="2">
    <source>
        <dbReference type="ARBA" id="ARBA00022741"/>
    </source>
</evidence>
<evidence type="ECO:0000256" key="3">
    <source>
        <dbReference type="ARBA" id="ARBA00022777"/>
    </source>
</evidence>
<gene>
    <name evidence="9" type="ORF">UK15_02050</name>
</gene>
<feature type="region of interest" description="Disordered" evidence="6">
    <location>
        <begin position="268"/>
        <end position="361"/>
    </location>
</feature>
<comment type="caution">
    <text evidence="9">The sequence shown here is derived from an EMBL/GenBank/DDBJ whole genome shotgun (WGS) entry which is preliminary data.</text>
</comment>
<proteinExistence type="predicted"/>
<dbReference type="InterPro" id="IPR000719">
    <property type="entry name" value="Prot_kinase_dom"/>
</dbReference>
<dbReference type="STRING" id="284040.UK15_02050"/>
<dbReference type="InterPro" id="IPR018391">
    <property type="entry name" value="PQQ_b-propeller_rpt"/>
</dbReference>
<keyword evidence="2 5" id="KW-0547">Nucleotide-binding</keyword>
<feature type="compositionally biased region" description="Pro residues" evidence="6">
    <location>
        <begin position="285"/>
        <end position="296"/>
    </location>
</feature>
<dbReference type="PROSITE" id="PS00107">
    <property type="entry name" value="PROTEIN_KINASE_ATP"/>
    <property type="match status" value="1"/>
</dbReference>
<evidence type="ECO:0000256" key="5">
    <source>
        <dbReference type="PROSITE-ProRule" id="PRU10141"/>
    </source>
</evidence>
<dbReference type="Gene3D" id="2.130.10.10">
    <property type="entry name" value="YVTN repeat-like/Quinoprotein amine dehydrogenase"/>
    <property type="match status" value="2"/>
</dbReference>
<sequence>MALRDSDPAEVGGYRIEDRLGSGGMGVVYLARSASGRRLAVKVVHSQYADDDEFRARFRREVAAARQVSGAFTAPVVDADADATHPWMATLYIPGSDLGTHVRGHGPLPLPRLRGLAAGLAEALRDIHRAGVVHRDLKPANVMLAEDGPRVIDFGISRAAEFAASDVLTQTGRVMGTPPFMSPEQFAAPQDVGPAADMFSLGSVLTYAATCRGPFDSPSPYETALRVVEGEPDLTGVPDELLPFIRLCLEKHRKDRPAADELFTLLREGGTPGPLLVPGTGAPRPVRPWPGAPPTEPAGTAWPGTARAERDETSHRLPEEADAERDESRHPRPGRTPTEQHQSLPDPAGAPAPEAERTRGRRRHGLLLVTAAVAVALAAIVTTTVTLIRDNDRPPSSTARAADLPEGWKPWVATVKTPDKDNGVLGGTDTPLKGCSVVDASLVCAGSDLMATRFGLADGRNTWSRAVDATPDGAFGDEGALIGTGDGRVFTYGADDAEGTSGVGSSYAVHALAADTGKEFWRTPTGSGETASVPDSTQGAATAVPEGVVTFYGSQGDQYALLDADTGKVRWRQPRPDTRGDCALDSAAGRAYLICATVTNDGETAESTVSEIDPATGRARWTVEAEGDLDLLGRQEGRLVFADGRSTATRDLTLIDVSSHELTVRRLAKPRPEESRAYLVRGTVYFTRSSGGVRAVSPSTGRTLWESNSTLERQGPPAASATHVYFASPSGRLAALNARTGKVEHTREGRDDGGRADNILVTSGAPLLLVGDALYVPYGVRSVYTVDVRNL</sequence>
<dbReference type="Pfam" id="PF13360">
    <property type="entry name" value="PQQ_2"/>
    <property type="match status" value="1"/>
</dbReference>
<evidence type="ECO:0000313" key="10">
    <source>
        <dbReference type="Proteomes" id="UP000034786"/>
    </source>
</evidence>
<dbReference type="InterPro" id="IPR011009">
    <property type="entry name" value="Kinase-like_dom_sf"/>
</dbReference>
<evidence type="ECO:0000256" key="6">
    <source>
        <dbReference type="SAM" id="MobiDB-lite"/>
    </source>
</evidence>
<dbReference type="SMART" id="SM00564">
    <property type="entry name" value="PQQ"/>
    <property type="match status" value="4"/>
</dbReference>
<dbReference type="PROSITE" id="PS50011">
    <property type="entry name" value="PROTEIN_KINASE_DOM"/>
    <property type="match status" value="1"/>
</dbReference>
<evidence type="ECO:0000259" key="8">
    <source>
        <dbReference type="PROSITE" id="PS50011"/>
    </source>
</evidence>
<evidence type="ECO:0000256" key="4">
    <source>
        <dbReference type="ARBA" id="ARBA00022840"/>
    </source>
</evidence>
<feature type="compositionally biased region" description="Low complexity" evidence="6">
    <location>
        <begin position="273"/>
        <end position="284"/>
    </location>
</feature>
<dbReference type="AlphaFoldDB" id="A0A0M2H120"/>
<dbReference type="EMBL" id="JYJH01000001">
    <property type="protein sequence ID" value="KJK41620.1"/>
    <property type="molecule type" value="Genomic_DNA"/>
</dbReference>
<feature type="compositionally biased region" description="Low complexity" evidence="6">
    <location>
        <begin position="297"/>
        <end position="306"/>
    </location>
</feature>
<keyword evidence="4 5" id="KW-0067">ATP-binding</keyword>
<feature type="domain" description="Protein kinase" evidence="8">
    <location>
        <begin position="14"/>
        <end position="276"/>
    </location>
</feature>
<dbReference type="Pfam" id="PF00069">
    <property type="entry name" value="Pkinase"/>
    <property type="match status" value="1"/>
</dbReference>
<evidence type="ECO:0000256" key="7">
    <source>
        <dbReference type="SAM" id="Phobius"/>
    </source>
</evidence>
<keyword evidence="10" id="KW-1185">Reference proteome</keyword>
<dbReference type="Gene3D" id="1.10.510.10">
    <property type="entry name" value="Transferase(Phosphotransferase) domain 1"/>
    <property type="match status" value="1"/>
</dbReference>
<keyword evidence="9" id="KW-0723">Serine/threonine-protein kinase</keyword>
<dbReference type="GO" id="GO:0004674">
    <property type="term" value="F:protein serine/threonine kinase activity"/>
    <property type="evidence" value="ECO:0007669"/>
    <property type="project" value="UniProtKB-KW"/>
</dbReference>
<accession>A0A0M2H120</accession>
<dbReference type="SMART" id="SM00220">
    <property type="entry name" value="S_TKc"/>
    <property type="match status" value="1"/>
</dbReference>
<dbReference type="RefSeq" id="WP_031130850.1">
    <property type="nucleotide sequence ID" value="NZ_JYJH01000001.1"/>
</dbReference>
<dbReference type="InterPro" id="IPR017441">
    <property type="entry name" value="Protein_kinase_ATP_BS"/>
</dbReference>
<dbReference type="PROSITE" id="PS00108">
    <property type="entry name" value="PROTEIN_KINASE_ST"/>
    <property type="match status" value="1"/>
</dbReference>
<dbReference type="PATRIC" id="fig|284040.3.peg.423"/>
<keyword evidence="7" id="KW-1133">Transmembrane helix</keyword>
<feature type="compositionally biased region" description="Basic and acidic residues" evidence="6">
    <location>
        <begin position="307"/>
        <end position="319"/>
    </location>
</feature>
<name>A0A0M2H120_9ACTN</name>
<dbReference type="InterPro" id="IPR011047">
    <property type="entry name" value="Quinoprotein_ADH-like_sf"/>
</dbReference>